<gene>
    <name evidence="2" type="ORF">BHU62_01215</name>
</gene>
<feature type="region of interest" description="Disordered" evidence="1">
    <location>
        <begin position="125"/>
        <end position="160"/>
    </location>
</feature>
<dbReference type="AlphaFoldDB" id="A0A1Q4P6A5"/>
<evidence type="ECO:0000313" key="3">
    <source>
        <dbReference type="Proteomes" id="UP000185770"/>
    </source>
</evidence>
<feature type="compositionally biased region" description="Basic and acidic residues" evidence="1">
    <location>
        <begin position="125"/>
        <end position="136"/>
    </location>
</feature>
<name>A0A1Q4P6A5_SERMA</name>
<organism evidence="2 3">
    <name type="scientific">Serratia marcescens</name>
    <dbReference type="NCBI Taxonomy" id="615"/>
    <lineage>
        <taxon>Bacteria</taxon>
        <taxon>Pseudomonadati</taxon>
        <taxon>Pseudomonadota</taxon>
        <taxon>Gammaproteobacteria</taxon>
        <taxon>Enterobacterales</taxon>
        <taxon>Yersiniaceae</taxon>
        <taxon>Serratia</taxon>
    </lineage>
</organism>
<dbReference type="InterPro" id="IPR057869">
    <property type="entry name" value="HP1_YO34"/>
</dbReference>
<accession>A0A1Q4P6A5</accession>
<dbReference type="Pfam" id="PF25759">
    <property type="entry name" value="HP1_ORF34"/>
    <property type="match status" value="1"/>
</dbReference>
<evidence type="ECO:0000256" key="1">
    <source>
        <dbReference type="SAM" id="MobiDB-lite"/>
    </source>
</evidence>
<dbReference type="EMBL" id="MJAO01000001">
    <property type="protein sequence ID" value="OKB68695.1"/>
    <property type="molecule type" value="Genomic_DNA"/>
</dbReference>
<protein>
    <submittedName>
        <fullName evidence="2">Uncharacterized protein</fullName>
    </submittedName>
</protein>
<dbReference type="Proteomes" id="UP000185770">
    <property type="component" value="Unassembled WGS sequence"/>
</dbReference>
<comment type="caution">
    <text evidence="2">The sequence shown here is derived from an EMBL/GenBank/DDBJ whole genome shotgun (WGS) entry which is preliminary data.</text>
</comment>
<reference evidence="2 3" key="1">
    <citation type="submission" date="2016-09" db="EMBL/GenBank/DDBJ databases">
        <title>Serratia marcescens MSU-97 and epiphytic antimycotic-producing bacteria.</title>
        <authorList>
            <person name="Matilla M.A."/>
        </authorList>
    </citation>
    <scope>NUCLEOTIDE SEQUENCE [LARGE SCALE GENOMIC DNA]</scope>
    <source>
        <strain evidence="2 3">MSU-97</strain>
    </source>
</reference>
<sequence length="189" mass="20415">MTIVTLALNGEAIPLKGIMVTPMMQFQDKDQSGQTSSTANAEQGIKPKELRISGMIPFSEAKVLTRLFALAEATEGGKLKRYRVANHTAQAINFRLATFTGSIDAPKQDGKQAWQVTFTMREHLSVPEKKDAREGSKTAAKKQTPGANGQVNGKGAAAEDEQKLSWFERRVLKPADDALAGVVGANETD</sequence>
<proteinExistence type="predicted"/>
<evidence type="ECO:0000313" key="2">
    <source>
        <dbReference type="EMBL" id="OKB68695.1"/>
    </source>
</evidence>
<dbReference type="RefSeq" id="WP_073528764.1">
    <property type="nucleotide sequence ID" value="NZ_MJAO01000001.1"/>
</dbReference>
<dbReference type="OrthoDB" id="6314079at2"/>